<dbReference type="Pfam" id="PF05685">
    <property type="entry name" value="Uma2"/>
    <property type="match status" value="1"/>
</dbReference>
<keyword evidence="2" id="KW-0255">Endonuclease</keyword>
<dbReference type="GO" id="GO:0004519">
    <property type="term" value="F:endonuclease activity"/>
    <property type="evidence" value="ECO:0007669"/>
    <property type="project" value="UniProtKB-KW"/>
</dbReference>
<organism evidence="2 3">
    <name type="scientific">Granulicella mallensis</name>
    <dbReference type="NCBI Taxonomy" id="940614"/>
    <lineage>
        <taxon>Bacteria</taxon>
        <taxon>Pseudomonadati</taxon>
        <taxon>Acidobacteriota</taxon>
        <taxon>Terriglobia</taxon>
        <taxon>Terriglobales</taxon>
        <taxon>Acidobacteriaceae</taxon>
        <taxon>Granulicella</taxon>
    </lineage>
</organism>
<feature type="domain" description="Putative restriction endonuclease" evidence="1">
    <location>
        <begin position="19"/>
        <end position="134"/>
    </location>
</feature>
<accession>A0A7W7ZU68</accession>
<keyword evidence="2" id="KW-0540">Nuclease</keyword>
<evidence type="ECO:0000259" key="1">
    <source>
        <dbReference type="Pfam" id="PF05685"/>
    </source>
</evidence>
<dbReference type="RefSeq" id="WP_184257999.1">
    <property type="nucleotide sequence ID" value="NZ_JACHIO010000016.1"/>
</dbReference>
<dbReference type="InterPro" id="IPR011335">
    <property type="entry name" value="Restrct_endonuc-II-like"/>
</dbReference>
<evidence type="ECO:0000313" key="3">
    <source>
        <dbReference type="Proteomes" id="UP000584867"/>
    </source>
</evidence>
<gene>
    <name evidence="2" type="ORF">HDF15_003734</name>
</gene>
<dbReference type="Proteomes" id="UP000584867">
    <property type="component" value="Unassembled WGS sequence"/>
</dbReference>
<reference evidence="2 3" key="1">
    <citation type="submission" date="2020-08" db="EMBL/GenBank/DDBJ databases">
        <title>Genomic Encyclopedia of Type Strains, Phase IV (KMG-V): Genome sequencing to study the core and pangenomes of soil and plant-associated prokaryotes.</title>
        <authorList>
            <person name="Whitman W."/>
        </authorList>
    </citation>
    <scope>NUCLEOTIDE SEQUENCE [LARGE SCALE GENOMIC DNA]</scope>
    <source>
        <strain evidence="2 3">X5P3</strain>
    </source>
</reference>
<dbReference type="EMBL" id="JACHIO010000016">
    <property type="protein sequence ID" value="MBB5065366.1"/>
    <property type="molecule type" value="Genomic_DNA"/>
</dbReference>
<dbReference type="InterPro" id="IPR008538">
    <property type="entry name" value="Uma2"/>
</dbReference>
<keyword evidence="2" id="KW-0378">Hydrolase</keyword>
<dbReference type="AlphaFoldDB" id="A0A7W7ZU68"/>
<dbReference type="InterPro" id="IPR012296">
    <property type="entry name" value="Nuclease_put_TT1808"/>
</dbReference>
<proteinExistence type="predicted"/>
<sequence>MASSVLVPVREYLQTTYRPDRDYIDGELKERNVGEQPHAHLQGIISGIFREKPTIWGVRALPEQRIQVSPQRYRIPDICVIRSTDPKDPIIGFAPLLCVEILSTDDSLGELQERVNDYAGMGVKDIWAIDPWKRLGYQASKQGFTQPSDGILRVVGTPIEVSLAGIFTELDES</sequence>
<dbReference type="SUPFAM" id="SSF52980">
    <property type="entry name" value="Restriction endonuclease-like"/>
    <property type="match status" value="1"/>
</dbReference>
<name>A0A7W7ZU68_9BACT</name>
<protein>
    <submittedName>
        <fullName evidence="2">Uma2 family endonuclease</fullName>
    </submittedName>
</protein>
<evidence type="ECO:0000313" key="2">
    <source>
        <dbReference type="EMBL" id="MBB5065366.1"/>
    </source>
</evidence>
<dbReference type="CDD" id="cd06260">
    <property type="entry name" value="DUF820-like"/>
    <property type="match status" value="1"/>
</dbReference>
<comment type="caution">
    <text evidence="2">The sequence shown here is derived from an EMBL/GenBank/DDBJ whole genome shotgun (WGS) entry which is preliminary data.</text>
</comment>
<dbReference type="Gene3D" id="3.90.1570.10">
    <property type="entry name" value="tt1808, chain A"/>
    <property type="match status" value="1"/>
</dbReference>